<dbReference type="Pfam" id="PF05045">
    <property type="entry name" value="RgpF"/>
    <property type="match status" value="1"/>
</dbReference>
<feature type="region of interest" description="Disordered" evidence="1">
    <location>
        <begin position="279"/>
        <end position="305"/>
    </location>
</feature>
<dbReference type="RefSeq" id="WP_344310914.1">
    <property type="nucleotide sequence ID" value="NZ_BAAANO010000038.1"/>
</dbReference>
<keyword evidence="3" id="KW-1185">Reference proteome</keyword>
<dbReference type="EMBL" id="BAAANO010000038">
    <property type="protein sequence ID" value="GAA2015527.1"/>
    <property type="molecule type" value="Genomic_DNA"/>
</dbReference>
<evidence type="ECO:0000313" key="3">
    <source>
        <dbReference type="Proteomes" id="UP001500755"/>
    </source>
</evidence>
<proteinExistence type="predicted"/>
<sequence>MSLLVVMAHHDPEGRIRPHALRSIERLATEADRFVLVSGSGITLEEQEFLPAMVEYERRTGPGHRFASYQHGLGFVGEAVRTEFDTVLLVDSSFIGPSESVATIVNGPATVGYEMVPLVSSSAPRWHPQPYFIGFKQALVRSDTFRRFWLDFDPSTEAEDSVAIAAALEHAVHGVGFRSGAYFRLTGADTELGISRVTRWNEIGTPVGASGVDVERWDPTVVLADEMIVSGRLPVVPIRALLEDPYLLDADRLLAAGEEKHPGLFDGVRESLATMPGLRRARGPVRSEPEAEAEGLVYGLRPTPA</sequence>
<accession>A0ABP5F579</accession>
<reference evidence="3" key="1">
    <citation type="journal article" date="2019" name="Int. J. Syst. Evol. Microbiol.">
        <title>The Global Catalogue of Microorganisms (GCM) 10K type strain sequencing project: providing services to taxonomists for standard genome sequencing and annotation.</title>
        <authorList>
            <consortium name="The Broad Institute Genomics Platform"/>
            <consortium name="The Broad Institute Genome Sequencing Center for Infectious Disease"/>
            <person name="Wu L."/>
            <person name="Ma J."/>
        </authorList>
    </citation>
    <scope>NUCLEOTIDE SEQUENCE [LARGE SCALE GENOMIC DNA]</scope>
    <source>
        <strain evidence="3">JCM 14546</strain>
    </source>
</reference>
<evidence type="ECO:0000313" key="2">
    <source>
        <dbReference type="EMBL" id="GAA2015527.1"/>
    </source>
</evidence>
<protein>
    <submittedName>
        <fullName evidence="2">Uncharacterized protein</fullName>
    </submittedName>
</protein>
<dbReference type="Proteomes" id="UP001500755">
    <property type="component" value="Unassembled WGS sequence"/>
</dbReference>
<dbReference type="InterPro" id="IPR007739">
    <property type="entry name" value="RgpF"/>
</dbReference>
<evidence type="ECO:0000256" key="1">
    <source>
        <dbReference type="SAM" id="MobiDB-lite"/>
    </source>
</evidence>
<gene>
    <name evidence="2" type="ORF">GCM10009755_29110</name>
</gene>
<comment type="caution">
    <text evidence="2">The sequence shown here is derived from an EMBL/GenBank/DDBJ whole genome shotgun (WGS) entry which is preliminary data.</text>
</comment>
<name>A0ABP5F579_9MICO</name>
<organism evidence="2 3">
    <name type="scientific">Brevibacterium samyangense</name>
    <dbReference type="NCBI Taxonomy" id="366888"/>
    <lineage>
        <taxon>Bacteria</taxon>
        <taxon>Bacillati</taxon>
        <taxon>Actinomycetota</taxon>
        <taxon>Actinomycetes</taxon>
        <taxon>Micrococcales</taxon>
        <taxon>Brevibacteriaceae</taxon>
        <taxon>Brevibacterium</taxon>
    </lineage>
</organism>